<evidence type="ECO:0000313" key="2">
    <source>
        <dbReference type="EMBL" id="NUU91817.1"/>
    </source>
</evidence>
<proteinExistence type="predicted"/>
<dbReference type="AlphaFoldDB" id="A0A6M2F2H7"/>
<dbReference type="EMBL" id="GILB01011484">
    <property type="protein sequence ID" value="NUU91817.1"/>
    <property type="molecule type" value="Transcribed_RNA"/>
</dbReference>
<accession>A0A6M2F2H7</accession>
<organism evidence="2">
    <name type="scientific">Populus davidiana</name>
    <dbReference type="NCBI Taxonomy" id="266767"/>
    <lineage>
        <taxon>Eukaryota</taxon>
        <taxon>Viridiplantae</taxon>
        <taxon>Streptophyta</taxon>
        <taxon>Embryophyta</taxon>
        <taxon>Tracheophyta</taxon>
        <taxon>Spermatophyta</taxon>
        <taxon>Magnoliopsida</taxon>
        <taxon>eudicotyledons</taxon>
        <taxon>Gunneridae</taxon>
        <taxon>Pentapetalae</taxon>
        <taxon>rosids</taxon>
        <taxon>fabids</taxon>
        <taxon>Malpighiales</taxon>
        <taxon>Salicaceae</taxon>
        <taxon>Saliceae</taxon>
        <taxon>Populus</taxon>
    </lineage>
</organism>
<sequence>MHCNSPPLALRKPIHFQLVFLLISPVSSPASTLGVILLQSHNDGSQFHVSRAPREHLQFLLLMLRNFIALTFNSSSCQMIEVQINNISLVFDMNGKDNRLNFLKSNVFFLY</sequence>
<keyword evidence="1" id="KW-0472">Membrane</keyword>
<keyword evidence="1" id="KW-0812">Transmembrane</keyword>
<protein>
    <submittedName>
        <fullName evidence="2">Uncharacterized protein</fullName>
    </submittedName>
</protein>
<name>A0A6M2F2H7_9ROSI</name>
<evidence type="ECO:0000256" key="1">
    <source>
        <dbReference type="SAM" id="Phobius"/>
    </source>
</evidence>
<keyword evidence="1" id="KW-1133">Transmembrane helix</keyword>
<feature type="transmembrane region" description="Helical" evidence="1">
    <location>
        <begin position="14"/>
        <end position="38"/>
    </location>
</feature>
<reference evidence="2" key="1">
    <citation type="submission" date="2020-03" db="EMBL/GenBank/DDBJ databases">
        <authorList>
            <person name="Zhang R."/>
        </authorList>
    </citation>
    <scope>NUCLEOTIDE SEQUENCE</scope>
</reference>